<dbReference type="InterPro" id="IPR029063">
    <property type="entry name" value="SAM-dependent_MTases_sf"/>
</dbReference>
<dbReference type="InterPro" id="IPR037163">
    <property type="entry name" value="Spermidine_synt_N_sf"/>
</dbReference>
<reference evidence="1 4" key="4">
    <citation type="submission" date="2019-12" db="EMBL/GenBank/DDBJ databases">
        <title>Multi-Generational Helicobacter saguini Isolates.</title>
        <authorList>
            <person name="Mannion A."/>
            <person name="Shen Z."/>
            <person name="Fox J.G."/>
        </authorList>
    </citation>
    <scope>NUCLEOTIDE SEQUENCE [LARGE SCALE GENOMIC DNA]</scope>
    <source>
        <strain evidence="1">16-048</strain>
        <strain evidence="4">16-048 (F4)</strain>
    </source>
</reference>
<dbReference type="RefSeq" id="WP_034572124.1">
    <property type="nucleotide sequence ID" value="NZ_JRMP02000003.1"/>
</dbReference>
<dbReference type="Gene3D" id="2.30.140.10">
    <property type="entry name" value="Spermidine synthase, tetramerisation domain"/>
    <property type="match status" value="1"/>
</dbReference>
<evidence type="ECO:0000313" key="4">
    <source>
        <dbReference type="Proteomes" id="UP000477070"/>
    </source>
</evidence>
<gene>
    <name evidence="1" type="ORF">DCO61_09990</name>
    <name evidence="2" type="ORF">LS64_002645</name>
</gene>
<reference evidence="2" key="3">
    <citation type="submission" date="2018-04" db="EMBL/GenBank/DDBJ databases">
        <authorList>
            <person name="Sheh A."/>
            <person name="Shen Z."/>
            <person name="Mannion A.J."/>
            <person name="Fox J.G."/>
        </authorList>
    </citation>
    <scope>NUCLEOTIDE SEQUENCE</scope>
    <source>
        <strain evidence="2">MIT 97-6194</strain>
    </source>
</reference>
<sequence>MWMTNYITSNFQNQYKITNKISDYKGNIDVELFNSELFDQIALLYYKEGTSGIQEVITQRFSYIQSEVVSMIPYCVIAECKRALICGSINTEIAYFLSRQNVSVDMVVSDKEALFALSGFLPHFKESVSSENVNIYDNFLDLEYPKYDVVIHLGAIKLHEFDALKRMTKKDSIIIFRLNNLYLEPSFALNTLCTARDFGNILMPFIVPSFIIDCYGYLSNTLHPLADLKLQKSDMLENLQFYNSNLHQSMFRLPTILQNIVAPYVKN</sequence>
<comment type="caution">
    <text evidence="2">The sequence shown here is derived from an EMBL/GenBank/DDBJ whole genome shotgun (WGS) entry which is preliminary data.</text>
</comment>
<accession>A0A347VQ20</accession>
<protein>
    <submittedName>
        <fullName evidence="2">Spermidine synthase spee</fullName>
    </submittedName>
</protein>
<proteinExistence type="predicted"/>
<organism evidence="2 3">
    <name type="scientific">Helicobacter saguini</name>
    <dbReference type="NCBI Taxonomy" id="1548018"/>
    <lineage>
        <taxon>Bacteria</taxon>
        <taxon>Pseudomonadati</taxon>
        <taxon>Campylobacterota</taxon>
        <taxon>Epsilonproteobacteria</taxon>
        <taxon>Campylobacterales</taxon>
        <taxon>Helicobacteraceae</taxon>
        <taxon>Helicobacter</taxon>
    </lineage>
</organism>
<keyword evidence="3" id="KW-1185">Reference proteome</keyword>
<name>A0A347VQ20_9HELI</name>
<reference evidence="2 3" key="1">
    <citation type="journal article" date="2014" name="Genome Announc.">
        <title>Draft genome sequences of eight enterohepatic helicobacter species isolated from both laboratory and wild rodents.</title>
        <authorList>
            <person name="Sheh A."/>
            <person name="Shen Z."/>
            <person name="Fox J.G."/>
        </authorList>
    </citation>
    <scope>NUCLEOTIDE SEQUENCE [LARGE SCALE GENOMIC DNA]</scope>
    <source>
        <strain evidence="2 3">MIT 97-6194</strain>
    </source>
</reference>
<reference evidence="2 3" key="2">
    <citation type="journal article" date="2016" name="Infect. Immun.">
        <title>Helicobacter saguini, a Novel Helicobacter Isolated from Cotton-Top Tamarins with Ulcerative Colitis, Has Proinflammatory Properties and Induces Typhlocolitis and Dysplasia in Gnotobiotic IL-10-/- Mice.</title>
        <authorList>
            <person name="Shen Z."/>
            <person name="Mannion A."/>
            <person name="Whary M.T."/>
            <person name="Muthupalani S."/>
            <person name="Sheh A."/>
            <person name="Feng Y."/>
            <person name="Gong G."/>
            <person name="Vandamme P."/>
            <person name="Holcombe H.R."/>
            <person name="Paster B.J."/>
            <person name="Fox J.G."/>
        </authorList>
    </citation>
    <scope>NUCLEOTIDE SEQUENCE [LARGE SCALE GENOMIC DNA]</scope>
    <source>
        <strain evidence="2 3">MIT 97-6194</strain>
    </source>
</reference>
<dbReference type="Proteomes" id="UP000029714">
    <property type="component" value="Unassembled WGS sequence"/>
</dbReference>
<dbReference type="STRING" id="1548018.LS64_08075"/>
<dbReference type="Proteomes" id="UP000477070">
    <property type="component" value="Unassembled WGS sequence"/>
</dbReference>
<evidence type="ECO:0000313" key="1">
    <source>
        <dbReference type="EMBL" id="MWV70321.1"/>
    </source>
</evidence>
<dbReference type="EMBL" id="QBIU01000002">
    <property type="protein sequence ID" value="MWV70321.1"/>
    <property type="molecule type" value="Genomic_DNA"/>
</dbReference>
<dbReference type="SUPFAM" id="SSF53335">
    <property type="entry name" value="S-adenosyl-L-methionine-dependent methyltransferases"/>
    <property type="match status" value="1"/>
</dbReference>
<dbReference type="AlphaFoldDB" id="A0A347VQ20"/>
<dbReference type="EMBL" id="JRMP02000003">
    <property type="protein sequence ID" value="TLD95272.1"/>
    <property type="molecule type" value="Genomic_DNA"/>
</dbReference>
<evidence type="ECO:0000313" key="2">
    <source>
        <dbReference type="EMBL" id="TLD95272.1"/>
    </source>
</evidence>
<dbReference type="Gene3D" id="3.40.50.150">
    <property type="entry name" value="Vaccinia Virus protein VP39"/>
    <property type="match status" value="1"/>
</dbReference>
<dbReference type="OrthoDB" id="9793120at2"/>
<evidence type="ECO:0000313" key="3">
    <source>
        <dbReference type="Proteomes" id="UP000029714"/>
    </source>
</evidence>